<keyword evidence="12" id="KW-0325">Glycoprotein</keyword>
<dbReference type="PROSITE" id="PS50268">
    <property type="entry name" value="CADHERIN_2"/>
    <property type="match status" value="6"/>
</dbReference>
<keyword evidence="7 14" id="KW-0106">Calcium</keyword>
<evidence type="ECO:0000256" key="14">
    <source>
        <dbReference type="PROSITE-ProRule" id="PRU00043"/>
    </source>
</evidence>
<dbReference type="PROSITE" id="PS00232">
    <property type="entry name" value="CADHERIN_1"/>
    <property type="match status" value="2"/>
</dbReference>
<dbReference type="SUPFAM" id="SSF49313">
    <property type="entry name" value="Cadherin-like"/>
    <property type="match status" value="5"/>
</dbReference>
<evidence type="ECO:0000256" key="11">
    <source>
        <dbReference type="ARBA" id="ARBA00023157"/>
    </source>
</evidence>
<keyword evidence="11" id="KW-1015">Disulfide bond</keyword>
<dbReference type="FunFam" id="2.60.40.60:FF:000360">
    <property type="entry name" value="Protocadherin 19"/>
    <property type="match status" value="1"/>
</dbReference>
<evidence type="ECO:0000256" key="3">
    <source>
        <dbReference type="ARBA" id="ARBA00022692"/>
    </source>
</evidence>
<dbReference type="Proteomes" id="UP000770717">
    <property type="component" value="Unassembled WGS sequence"/>
</dbReference>
<dbReference type="Pfam" id="PF00028">
    <property type="entry name" value="Cadherin"/>
    <property type="match status" value="5"/>
</dbReference>
<dbReference type="GO" id="GO:0005509">
    <property type="term" value="F:calcium ion binding"/>
    <property type="evidence" value="ECO:0007669"/>
    <property type="project" value="UniProtKB-UniRule"/>
</dbReference>
<keyword evidence="8" id="KW-0130">Cell adhesion</keyword>
<evidence type="ECO:0000256" key="17">
    <source>
        <dbReference type="SAM" id="SignalP"/>
    </source>
</evidence>
<evidence type="ECO:0000313" key="20">
    <source>
        <dbReference type="Proteomes" id="UP000770717"/>
    </source>
</evidence>
<evidence type="ECO:0000259" key="18">
    <source>
        <dbReference type="PROSITE" id="PS50268"/>
    </source>
</evidence>
<keyword evidence="9 16" id="KW-1133">Transmembrane helix</keyword>
<evidence type="ECO:0000256" key="8">
    <source>
        <dbReference type="ARBA" id="ARBA00022889"/>
    </source>
</evidence>
<feature type="domain" description="Cadherin" evidence="18">
    <location>
        <begin position="243"/>
        <end position="350"/>
    </location>
</feature>
<dbReference type="InterPro" id="IPR020894">
    <property type="entry name" value="Cadherin_CS"/>
</dbReference>
<feature type="domain" description="Cadherin" evidence="18">
    <location>
        <begin position="34"/>
        <end position="133"/>
    </location>
</feature>
<dbReference type="GO" id="GO:0005886">
    <property type="term" value="C:plasma membrane"/>
    <property type="evidence" value="ECO:0007669"/>
    <property type="project" value="UniProtKB-SubCell"/>
</dbReference>
<proteinExistence type="predicted"/>
<evidence type="ECO:0000256" key="9">
    <source>
        <dbReference type="ARBA" id="ARBA00022989"/>
    </source>
</evidence>
<dbReference type="Pfam" id="PF08266">
    <property type="entry name" value="Cadherin_2"/>
    <property type="match status" value="1"/>
</dbReference>
<organism evidence="19 20">
    <name type="scientific">Eleutherodactylus coqui</name>
    <name type="common">Puerto Rican coqui</name>
    <dbReference type="NCBI Taxonomy" id="57060"/>
    <lineage>
        <taxon>Eukaryota</taxon>
        <taxon>Metazoa</taxon>
        <taxon>Chordata</taxon>
        <taxon>Craniata</taxon>
        <taxon>Vertebrata</taxon>
        <taxon>Euteleostomi</taxon>
        <taxon>Amphibia</taxon>
        <taxon>Batrachia</taxon>
        <taxon>Anura</taxon>
        <taxon>Neobatrachia</taxon>
        <taxon>Hyloidea</taxon>
        <taxon>Eleutherodactylidae</taxon>
        <taxon>Eleutherodactylinae</taxon>
        <taxon>Eleutherodactylus</taxon>
        <taxon>Eleutherodactylus</taxon>
    </lineage>
</organism>
<dbReference type="FunFam" id="2.60.40.60:FF:000002">
    <property type="entry name" value="Protocadherin alpha 2"/>
    <property type="match status" value="1"/>
</dbReference>
<feature type="chain" id="PRO_5035218103" description="Protocadherin-19" evidence="17">
    <location>
        <begin position="28"/>
        <end position="1030"/>
    </location>
</feature>
<dbReference type="InterPro" id="IPR050174">
    <property type="entry name" value="Protocadherin/Cadherin-CA"/>
</dbReference>
<feature type="domain" description="Cadherin" evidence="18">
    <location>
        <begin position="134"/>
        <end position="242"/>
    </location>
</feature>
<dbReference type="InterPro" id="IPR002126">
    <property type="entry name" value="Cadherin-like_dom"/>
</dbReference>
<feature type="region of interest" description="Disordered" evidence="15">
    <location>
        <begin position="787"/>
        <end position="807"/>
    </location>
</feature>
<reference evidence="19" key="1">
    <citation type="thesis" date="2020" institute="ProQuest LLC" country="789 East Eisenhower Parkway, Ann Arbor, MI, USA">
        <title>Comparative Genomics and Chromosome Evolution.</title>
        <authorList>
            <person name="Mudd A.B."/>
        </authorList>
    </citation>
    <scope>NUCLEOTIDE SEQUENCE</scope>
    <source>
        <strain evidence="19">HN-11 Male</strain>
        <tissue evidence="19">Kidney and liver</tissue>
    </source>
</reference>
<keyword evidence="2" id="KW-1003">Cell membrane</keyword>
<dbReference type="PRINTS" id="PR00205">
    <property type="entry name" value="CADHERIN"/>
</dbReference>
<feature type="signal peptide" evidence="17">
    <location>
        <begin position="1"/>
        <end position="27"/>
    </location>
</feature>
<evidence type="ECO:0000256" key="15">
    <source>
        <dbReference type="SAM" id="MobiDB-lite"/>
    </source>
</evidence>
<comment type="subcellular location">
    <subcellularLocation>
        <location evidence="1">Cell membrane</location>
        <topology evidence="1">Single-pass type I membrane protein</topology>
    </subcellularLocation>
</comment>
<name>A0A8J6K254_ELECQ</name>
<dbReference type="Gene3D" id="2.60.40.60">
    <property type="entry name" value="Cadherins"/>
    <property type="match status" value="6"/>
</dbReference>
<evidence type="ECO:0000256" key="1">
    <source>
        <dbReference type="ARBA" id="ARBA00004251"/>
    </source>
</evidence>
<sequence length="1030" mass="113884">MWLCMWKEMDVFHILLLLAVSWTRTRALINLKYTVEEEQRAGTQIANVAKDAKDAGFVLDPRQPAFRVVSNSAPHLVDINASGVLVTKQKIDRDLLCRQMPKCVISLEVMSNSMEICVIKIEIKDLNDNAPSFPTDQIDLEISETASPGTRIPLESAYDPDSGNFGVQSYEITPNDLFGLEIKTRGDGSRFAELVVEKNLDRETQSHYKYIITALDGGDPSNFGTVELNIKVIDSNDNNPVFEEPAYTVNVPENAPLNSIVIDLNATDPDEGTNGEIVYSFNSYVSDKTRELFKIDPKTGVITVSGAIDYEEGHVYEIDVQAKDLGPNSIPAHCKVTVNVLDVNDNVPVINLLSVNSEVVEVSENAPPGYVIALVRVSDRDSGINGRVLCKLLGNVPFRLQEYESFSTILVDGRLDREQRDQYNLTIQAKDGGNPSLQSTKSFTVRITDENDNHPHFSKTFYQVIVSENNTPGAYLLSVSARDPDLGLNGSVSYQLVPSQVRDMPVFTYVSINPTTGDIYALRSFNHEQTKAFEFKISAKDGGTPPLQSNVTVRVIVVDVNDNTPVITAPPLVNGTSEVYIPRNAGMGYLVTVVKADDYDEGENGRLSYEITEGDRGFFEIDQINGEIRTTRTFGENSKTTYELIVAAQDHGKPSLSASALILIYLSPALDAQESIGSVNLSLIFIIALGSIAAILFVTMIFVAVKCKRDNKEIRTYNCRIAEYSYGHQKKSNKKKKISKNDIRLVPRDVEETDKMNVTENYSFDTNYVNSRAHLIKSSSTFKDLEGNSLKDSGHEESDQTDSEHDVQRGLYCDTAVNDVLNTSANSVGTQPTEQDQNEGFHCREECRILGHSDRCWMPRVPIPSRAKSPEHGRNVIALSIEATNVDTEAFEDCNTKRTFATFGKDGNEHTTDDRATLKGKRTVDLPICSPKVNGAIREAGNGCEAVSPITSPLHLKSPLPAKPTATYNIMHCTGNRDIEQFVSNGPSRPSEAEPRGADSENVLHEINPLLQECREKDSVGVKRLKDIVL</sequence>
<evidence type="ECO:0000256" key="6">
    <source>
        <dbReference type="ARBA" id="ARBA00022737"/>
    </source>
</evidence>
<dbReference type="InterPro" id="IPR015919">
    <property type="entry name" value="Cadherin-like_sf"/>
</dbReference>
<evidence type="ECO:0000256" key="16">
    <source>
        <dbReference type="SAM" id="Phobius"/>
    </source>
</evidence>
<evidence type="ECO:0000256" key="5">
    <source>
        <dbReference type="ARBA" id="ARBA00022729"/>
    </source>
</evidence>
<keyword evidence="3 16" id="KW-0812">Transmembrane</keyword>
<dbReference type="OrthoDB" id="6252479at2759"/>
<keyword evidence="4" id="KW-0479">Metal-binding</keyword>
<dbReference type="SMART" id="SM00112">
    <property type="entry name" value="CA"/>
    <property type="match status" value="6"/>
</dbReference>
<feature type="domain" description="Cadherin" evidence="18">
    <location>
        <begin position="458"/>
        <end position="567"/>
    </location>
</feature>
<feature type="domain" description="Cadherin" evidence="18">
    <location>
        <begin position="354"/>
        <end position="457"/>
    </location>
</feature>
<keyword evidence="5 17" id="KW-0732">Signal</keyword>
<dbReference type="CDD" id="cd11304">
    <property type="entry name" value="Cadherin_repeat"/>
    <property type="match status" value="6"/>
</dbReference>
<dbReference type="PANTHER" id="PTHR24028:SF40">
    <property type="entry name" value="PROTOCADHERIN-19"/>
    <property type="match status" value="1"/>
</dbReference>
<evidence type="ECO:0000256" key="2">
    <source>
        <dbReference type="ARBA" id="ARBA00022475"/>
    </source>
</evidence>
<evidence type="ECO:0000256" key="7">
    <source>
        <dbReference type="ARBA" id="ARBA00022837"/>
    </source>
</evidence>
<evidence type="ECO:0000256" key="10">
    <source>
        <dbReference type="ARBA" id="ARBA00023136"/>
    </source>
</evidence>
<keyword evidence="10 16" id="KW-0472">Membrane</keyword>
<evidence type="ECO:0000256" key="4">
    <source>
        <dbReference type="ARBA" id="ARBA00022723"/>
    </source>
</evidence>
<dbReference type="AlphaFoldDB" id="A0A8J6K254"/>
<accession>A0A8J6K254</accession>
<dbReference type="FunFam" id="2.60.40.60:FF:000007">
    <property type="entry name" value="Protocadherin alpha 2"/>
    <property type="match status" value="1"/>
</dbReference>
<evidence type="ECO:0000313" key="19">
    <source>
        <dbReference type="EMBL" id="KAG9478173.1"/>
    </source>
</evidence>
<feature type="compositionally biased region" description="Basic and acidic residues" evidence="15">
    <location>
        <begin position="792"/>
        <end position="807"/>
    </location>
</feature>
<dbReference type="GO" id="GO:0007156">
    <property type="term" value="P:homophilic cell adhesion via plasma membrane adhesion molecules"/>
    <property type="evidence" value="ECO:0007669"/>
    <property type="project" value="InterPro"/>
</dbReference>
<dbReference type="EMBL" id="WNTK01000009">
    <property type="protein sequence ID" value="KAG9478173.1"/>
    <property type="molecule type" value="Genomic_DNA"/>
</dbReference>
<evidence type="ECO:0000256" key="12">
    <source>
        <dbReference type="ARBA" id="ARBA00023180"/>
    </source>
</evidence>
<dbReference type="PANTHER" id="PTHR24028">
    <property type="entry name" value="CADHERIN-87A"/>
    <property type="match status" value="1"/>
</dbReference>
<evidence type="ECO:0000256" key="13">
    <source>
        <dbReference type="ARBA" id="ARBA00072300"/>
    </source>
</evidence>
<dbReference type="FunFam" id="2.60.40.60:FF:000001">
    <property type="entry name" value="Protocadherin alpha 2"/>
    <property type="match status" value="1"/>
</dbReference>
<dbReference type="InterPro" id="IPR013164">
    <property type="entry name" value="Cadherin_N"/>
</dbReference>
<gene>
    <name evidence="19" type="ORF">GDO78_013269</name>
</gene>
<keyword evidence="20" id="KW-1185">Reference proteome</keyword>
<feature type="domain" description="Cadherin" evidence="18">
    <location>
        <begin position="573"/>
        <end position="676"/>
    </location>
</feature>
<dbReference type="FunFam" id="2.60.40.60:FF:000099">
    <property type="entry name" value="protocadherin-19 isoform X2"/>
    <property type="match status" value="1"/>
</dbReference>
<protein>
    <recommendedName>
        <fullName evidence="13">Protocadherin-19</fullName>
    </recommendedName>
</protein>
<keyword evidence="6" id="KW-0677">Repeat</keyword>
<comment type="caution">
    <text evidence="19">The sequence shown here is derived from an EMBL/GenBank/DDBJ whole genome shotgun (WGS) entry which is preliminary data.</text>
</comment>
<feature type="transmembrane region" description="Helical" evidence="16">
    <location>
        <begin position="683"/>
        <end position="705"/>
    </location>
</feature>
<dbReference type="FunFam" id="2.60.40.60:FF:000088">
    <property type="entry name" value="protocadherin-19 isoform X2"/>
    <property type="match status" value="1"/>
</dbReference>